<evidence type="ECO:0000313" key="3">
    <source>
        <dbReference type="Proteomes" id="UP000739538"/>
    </source>
</evidence>
<name>A0A956SG83_UNCEI</name>
<dbReference type="InterPro" id="IPR000182">
    <property type="entry name" value="GNAT_dom"/>
</dbReference>
<reference evidence="2" key="2">
    <citation type="journal article" date="2021" name="Microbiome">
        <title>Successional dynamics and alternative stable states in a saline activated sludge microbial community over 9 years.</title>
        <authorList>
            <person name="Wang Y."/>
            <person name="Ye J."/>
            <person name="Ju F."/>
            <person name="Liu L."/>
            <person name="Boyd J.A."/>
            <person name="Deng Y."/>
            <person name="Parks D.H."/>
            <person name="Jiang X."/>
            <person name="Yin X."/>
            <person name="Woodcroft B.J."/>
            <person name="Tyson G.W."/>
            <person name="Hugenholtz P."/>
            <person name="Polz M.F."/>
            <person name="Zhang T."/>
        </authorList>
    </citation>
    <scope>NUCLEOTIDE SEQUENCE</scope>
    <source>
        <strain evidence="2">HKST-UBA02</strain>
    </source>
</reference>
<feature type="domain" description="N-acetyltransferase" evidence="1">
    <location>
        <begin position="3"/>
        <end position="159"/>
    </location>
</feature>
<evidence type="ECO:0000313" key="2">
    <source>
        <dbReference type="EMBL" id="MCA9759500.1"/>
    </source>
</evidence>
<dbReference type="EMBL" id="JAGQHS010000368">
    <property type="protein sequence ID" value="MCA9759500.1"/>
    <property type="molecule type" value="Genomic_DNA"/>
</dbReference>
<organism evidence="2 3">
    <name type="scientific">Eiseniibacteriota bacterium</name>
    <dbReference type="NCBI Taxonomy" id="2212470"/>
    <lineage>
        <taxon>Bacteria</taxon>
        <taxon>Candidatus Eiseniibacteriota</taxon>
    </lineage>
</organism>
<dbReference type="Gene3D" id="3.40.630.30">
    <property type="match status" value="1"/>
</dbReference>
<dbReference type="SUPFAM" id="SSF55729">
    <property type="entry name" value="Acyl-CoA N-acyltransferases (Nat)"/>
    <property type="match status" value="1"/>
</dbReference>
<dbReference type="GO" id="GO:0016747">
    <property type="term" value="F:acyltransferase activity, transferring groups other than amino-acyl groups"/>
    <property type="evidence" value="ECO:0007669"/>
    <property type="project" value="InterPro"/>
</dbReference>
<dbReference type="CDD" id="cd04301">
    <property type="entry name" value="NAT_SF"/>
    <property type="match status" value="1"/>
</dbReference>
<gene>
    <name evidence="2" type="ORF">KDA27_27140</name>
</gene>
<dbReference type="Pfam" id="PF00583">
    <property type="entry name" value="Acetyltransf_1"/>
    <property type="match status" value="1"/>
</dbReference>
<dbReference type="AlphaFoldDB" id="A0A956SG83"/>
<protein>
    <submittedName>
        <fullName evidence="2">GNAT family N-acetyltransferase</fullName>
    </submittedName>
</protein>
<accession>A0A956SG83</accession>
<proteinExistence type="predicted"/>
<comment type="caution">
    <text evidence="2">The sequence shown here is derived from an EMBL/GenBank/DDBJ whole genome shotgun (WGS) entry which is preliminary data.</text>
</comment>
<reference evidence="2" key="1">
    <citation type="submission" date="2020-04" db="EMBL/GenBank/DDBJ databases">
        <authorList>
            <person name="Zhang T."/>
        </authorList>
    </citation>
    <scope>NUCLEOTIDE SEQUENCE</scope>
    <source>
        <strain evidence="2">HKST-UBA02</strain>
    </source>
</reference>
<dbReference type="Proteomes" id="UP000739538">
    <property type="component" value="Unassembled WGS sequence"/>
</dbReference>
<sequence>MELSVRQYSKIDPEHYSLFRATWAPHVDRGQGKMLDPDQLRRFYEENPAGPAVLAVATEGAQWQGAIAGIPTLLDDVDGTVTRAYQIGDFMVHPEAQGKGLGRKLLDALSRELKAMEDPVYTFPNRRSIGLFFRLGYTEVRRLDLLGYSTHLLRSLSGRRARHIETDRLSLSEACEFADTLGKASGSAQRRGRHKDGGFIDWRYARVRTATDYRFLGIRDRERDGGAILVWTPFKYRGVTVQVIVDSVSWSGETSLVGIAAADAVREGVAAGICNLDRGQRRPVGAVTVPKRLDPRPGRLLVPGEDPVSMSLAQQATFTTGDWMGF</sequence>
<dbReference type="PROSITE" id="PS51186">
    <property type="entry name" value="GNAT"/>
    <property type="match status" value="1"/>
</dbReference>
<dbReference type="InterPro" id="IPR016181">
    <property type="entry name" value="Acyl_CoA_acyltransferase"/>
</dbReference>
<evidence type="ECO:0000259" key="1">
    <source>
        <dbReference type="PROSITE" id="PS51186"/>
    </source>
</evidence>